<name>A0A1Y5RN18_9RHOB</name>
<organism evidence="4 5">
    <name type="scientific">Roseovarius litorisediminis</name>
    <dbReference type="NCBI Taxonomy" id="1312363"/>
    <lineage>
        <taxon>Bacteria</taxon>
        <taxon>Pseudomonadati</taxon>
        <taxon>Pseudomonadota</taxon>
        <taxon>Alphaproteobacteria</taxon>
        <taxon>Rhodobacterales</taxon>
        <taxon>Roseobacteraceae</taxon>
        <taxon>Roseovarius</taxon>
    </lineage>
</organism>
<accession>A0A1Y5RN18</accession>
<dbReference type="SUPFAM" id="SSF55729">
    <property type="entry name" value="Acyl-CoA N-acyltransferases (Nat)"/>
    <property type="match status" value="1"/>
</dbReference>
<dbReference type="AlphaFoldDB" id="A0A1Y5RN18"/>
<sequence>MTTDFQPIQDDDVAQVVKLWHSCDLTRPWNPPGEDIAQLRAHPTAEILVARNANACVASVAVGYDGHRGWAYYVATDPAFRNRGLGRAAMRAAEGWLTVRGVAKIQLMVRESNAAVIGFYGGLGYKDSGVRVLQKWLSPERARLCAEGTNGH</sequence>
<evidence type="ECO:0000256" key="2">
    <source>
        <dbReference type="ARBA" id="ARBA00023315"/>
    </source>
</evidence>
<gene>
    <name evidence="4" type="primary">ypeA</name>
    <name evidence="4" type="ORF">PEL8287_00880</name>
</gene>
<reference evidence="4 5" key="1">
    <citation type="submission" date="2017-03" db="EMBL/GenBank/DDBJ databases">
        <authorList>
            <person name="Afonso C.L."/>
            <person name="Miller P.J."/>
            <person name="Scott M.A."/>
            <person name="Spackman E."/>
            <person name="Goraichik I."/>
            <person name="Dimitrov K.M."/>
            <person name="Suarez D.L."/>
            <person name="Swayne D.E."/>
        </authorList>
    </citation>
    <scope>NUCLEOTIDE SEQUENCE [LARGE SCALE GENOMIC DNA]</scope>
    <source>
        <strain evidence="4 5">CECT 8287</strain>
    </source>
</reference>
<keyword evidence="1 4" id="KW-0808">Transferase</keyword>
<feature type="domain" description="N-acetyltransferase" evidence="3">
    <location>
        <begin position="3"/>
        <end position="145"/>
    </location>
</feature>
<evidence type="ECO:0000256" key="1">
    <source>
        <dbReference type="ARBA" id="ARBA00022679"/>
    </source>
</evidence>
<keyword evidence="2 4" id="KW-0012">Acyltransferase</keyword>
<keyword evidence="5" id="KW-1185">Reference proteome</keyword>
<dbReference type="Gene3D" id="3.40.630.30">
    <property type="match status" value="1"/>
</dbReference>
<dbReference type="PANTHER" id="PTHR43877">
    <property type="entry name" value="AMINOALKYLPHOSPHONATE N-ACETYLTRANSFERASE-RELATED-RELATED"/>
    <property type="match status" value="1"/>
</dbReference>
<dbReference type="InterPro" id="IPR050832">
    <property type="entry name" value="Bact_Acetyltransf"/>
</dbReference>
<dbReference type="Pfam" id="PF00583">
    <property type="entry name" value="Acetyltransf_1"/>
    <property type="match status" value="1"/>
</dbReference>
<dbReference type="OrthoDB" id="1821130at2"/>
<protein>
    <submittedName>
        <fullName evidence="4">Acetyltransferase YpeA</fullName>
        <ecNumber evidence="4">2.3.1.-</ecNumber>
    </submittedName>
</protein>
<dbReference type="InterPro" id="IPR016181">
    <property type="entry name" value="Acyl_CoA_acyltransferase"/>
</dbReference>
<dbReference type="PROSITE" id="PS51186">
    <property type="entry name" value="GNAT"/>
    <property type="match status" value="1"/>
</dbReference>
<dbReference type="EC" id="2.3.1.-" evidence="4"/>
<dbReference type="CDD" id="cd04301">
    <property type="entry name" value="NAT_SF"/>
    <property type="match status" value="1"/>
</dbReference>
<dbReference type="EMBL" id="FWFL01000002">
    <property type="protein sequence ID" value="SLN20936.1"/>
    <property type="molecule type" value="Genomic_DNA"/>
</dbReference>
<dbReference type="NCBIfam" id="NF002959">
    <property type="entry name" value="PRK03624.1"/>
    <property type="match status" value="1"/>
</dbReference>
<dbReference type="InterPro" id="IPR000182">
    <property type="entry name" value="GNAT_dom"/>
</dbReference>
<proteinExistence type="predicted"/>
<dbReference type="GO" id="GO:0016747">
    <property type="term" value="F:acyltransferase activity, transferring groups other than amino-acyl groups"/>
    <property type="evidence" value="ECO:0007669"/>
    <property type="project" value="InterPro"/>
</dbReference>
<dbReference type="Proteomes" id="UP000193827">
    <property type="component" value="Unassembled WGS sequence"/>
</dbReference>
<evidence type="ECO:0000259" key="3">
    <source>
        <dbReference type="PROSITE" id="PS51186"/>
    </source>
</evidence>
<dbReference type="RefSeq" id="WP_085891136.1">
    <property type="nucleotide sequence ID" value="NZ_FWFL01000002.1"/>
</dbReference>
<evidence type="ECO:0000313" key="4">
    <source>
        <dbReference type="EMBL" id="SLN20936.1"/>
    </source>
</evidence>
<evidence type="ECO:0000313" key="5">
    <source>
        <dbReference type="Proteomes" id="UP000193827"/>
    </source>
</evidence>